<accession>A0ABP4DR50</accession>
<feature type="domain" description="N-acetyltransferase" evidence="7">
    <location>
        <begin position="42"/>
        <end position="210"/>
    </location>
</feature>
<sequence length="226" mass="24919">MSDAHDDGRAPQHPRHSGQAPRLPYADREAVHEQRVDGFGTVRILPLDARADAGVIHRWVSEERAAFWGMTGLTEEQVAEIYAHMATLDTHHAFLVVRDDEPVALFQTYEPSADRVGECYPVEPGDIGVHLLLAPAGPGAARPGWTSRLLTVLLSYALLVLDRTRVVIDPDVRNDKAVARFRRQGFTPGPVVTLPEVDLPDVYLPEKKAQLAFLTRDAAFPAGPPR</sequence>
<evidence type="ECO:0000256" key="2">
    <source>
        <dbReference type="ARBA" id="ARBA00005102"/>
    </source>
</evidence>
<evidence type="ECO:0000259" key="7">
    <source>
        <dbReference type="PROSITE" id="PS51186"/>
    </source>
</evidence>
<name>A0ABP4DR50_9ACTN</name>
<evidence type="ECO:0000313" key="9">
    <source>
        <dbReference type="Proteomes" id="UP001501072"/>
    </source>
</evidence>
<comment type="pathway">
    <text evidence="2">Siderophore biosynthesis; mycobactin biosynthesis.</text>
</comment>
<dbReference type="InterPro" id="IPR000182">
    <property type="entry name" value="GNAT_dom"/>
</dbReference>
<feature type="compositionally biased region" description="Basic and acidic residues" evidence="6">
    <location>
        <begin position="1"/>
        <end position="10"/>
    </location>
</feature>
<dbReference type="RefSeq" id="WP_067399012.1">
    <property type="nucleotide sequence ID" value="NZ_BAAAHU010000068.1"/>
</dbReference>
<reference evidence="9" key="1">
    <citation type="journal article" date="2019" name="Int. J. Syst. Evol. Microbiol.">
        <title>The Global Catalogue of Microorganisms (GCM) 10K type strain sequencing project: providing services to taxonomists for standard genome sequencing and annotation.</title>
        <authorList>
            <consortium name="The Broad Institute Genomics Platform"/>
            <consortium name="The Broad Institute Genome Sequencing Center for Infectious Disease"/>
            <person name="Wu L."/>
            <person name="Ma J."/>
        </authorList>
    </citation>
    <scope>NUCLEOTIDE SEQUENCE [LARGE SCALE GENOMIC DNA]</scope>
    <source>
        <strain evidence="9">JCM 11269</strain>
    </source>
</reference>
<dbReference type="PANTHER" id="PTHR31438">
    <property type="entry name" value="LYSINE N-ACYLTRANSFERASE C17G9.06C-RELATED"/>
    <property type="match status" value="1"/>
</dbReference>
<keyword evidence="9" id="KW-1185">Reference proteome</keyword>
<evidence type="ECO:0000256" key="5">
    <source>
        <dbReference type="ARBA" id="ARBA00031122"/>
    </source>
</evidence>
<feature type="region of interest" description="Disordered" evidence="6">
    <location>
        <begin position="1"/>
        <end position="24"/>
    </location>
</feature>
<evidence type="ECO:0000256" key="3">
    <source>
        <dbReference type="ARBA" id="ARBA00020586"/>
    </source>
</evidence>
<evidence type="ECO:0000256" key="1">
    <source>
        <dbReference type="ARBA" id="ARBA00003818"/>
    </source>
</evidence>
<evidence type="ECO:0000256" key="4">
    <source>
        <dbReference type="ARBA" id="ARBA00023251"/>
    </source>
</evidence>
<dbReference type="SUPFAM" id="SSF55729">
    <property type="entry name" value="Acyl-CoA N-acyltransferases (Nat)"/>
    <property type="match status" value="1"/>
</dbReference>
<protein>
    <recommendedName>
        <fullName evidence="3">Lysine N-acyltransferase MbtK</fullName>
    </recommendedName>
    <alternativeName>
        <fullName evidence="5">Mycobactin synthase protein K</fullName>
    </alternativeName>
</protein>
<dbReference type="InterPro" id="IPR019432">
    <property type="entry name" value="Acyltransferase_MbtK/IucB-like"/>
</dbReference>
<comment type="function">
    <text evidence="1">Acyltransferase required for the direct transfer of medium- to long-chain fatty acyl moieties from a carrier protein (MbtL) on to the epsilon-amino group of lysine residue in the mycobactin core.</text>
</comment>
<dbReference type="EMBL" id="BAAAHU010000068">
    <property type="protein sequence ID" value="GAA1015701.1"/>
    <property type="molecule type" value="Genomic_DNA"/>
</dbReference>
<dbReference type="PANTHER" id="PTHR31438:SF1">
    <property type="entry name" value="LYSINE N-ACYLTRANSFERASE C17G9.06C-RELATED"/>
    <property type="match status" value="1"/>
</dbReference>
<dbReference type="InterPro" id="IPR016181">
    <property type="entry name" value="Acyl_CoA_acyltransferase"/>
</dbReference>
<dbReference type="Pfam" id="PF13523">
    <property type="entry name" value="Acetyltransf_8"/>
    <property type="match status" value="1"/>
</dbReference>
<gene>
    <name evidence="8" type="ORF">GCM10009564_48940</name>
</gene>
<dbReference type="PROSITE" id="PS51186">
    <property type="entry name" value="GNAT"/>
    <property type="match status" value="1"/>
</dbReference>
<dbReference type="Gene3D" id="3.40.630.30">
    <property type="match status" value="1"/>
</dbReference>
<evidence type="ECO:0000256" key="6">
    <source>
        <dbReference type="SAM" id="MobiDB-lite"/>
    </source>
</evidence>
<organism evidence="8 9">
    <name type="scientific">Streptomyces thermogriseus</name>
    <dbReference type="NCBI Taxonomy" id="75292"/>
    <lineage>
        <taxon>Bacteria</taxon>
        <taxon>Bacillati</taxon>
        <taxon>Actinomycetota</taxon>
        <taxon>Actinomycetes</taxon>
        <taxon>Kitasatosporales</taxon>
        <taxon>Streptomycetaceae</taxon>
        <taxon>Streptomyces</taxon>
    </lineage>
</organism>
<proteinExistence type="predicted"/>
<keyword evidence="4" id="KW-0046">Antibiotic resistance</keyword>
<comment type="caution">
    <text evidence="8">The sequence shown here is derived from an EMBL/GenBank/DDBJ whole genome shotgun (WGS) entry which is preliminary data.</text>
</comment>
<dbReference type="SMART" id="SM01006">
    <property type="entry name" value="AlcB"/>
    <property type="match status" value="1"/>
</dbReference>
<evidence type="ECO:0000313" key="8">
    <source>
        <dbReference type="EMBL" id="GAA1015701.1"/>
    </source>
</evidence>
<dbReference type="Proteomes" id="UP001501072">
    <property type="component" value="Unassembled WGS sequence"/>
</dbReference>